<dbReference type="PANTHER" id="PTHR43163:SF6">
    <property type="entry name" value="DIPEPTIDE TRANSPORT SYSTEM PERMEASE PROTEIN DPPB-RELATED"/>
    <property type="match status" value="1"/>
</dbReference>
<dbReference type="Pfam" id="PF00528">
    <property type="entry name" value="BPD_transp_1"/>
    <property type="match status" value="1"/>
</dbReference>
<keyword evidence="10" id="KW-1185">Reference proteome</keyword>
<organism evidence="9 10">
    <name type="scientific">Mycolicibacterium komossense</name>
    <dbReference type="NCBI Taxonomy" id="1779"/>
    <lineage>
        <taxon>Bacteria</taxon>
        <taxon>Bacillati</taxon>
        <taxon>Actinomycetota</taxon>
        <taxon>Actinomycetes</taxon>
        <taxon>Mycobacteriales</taxon>
        <taxon>Mycobacteriaceae</taxon>
        <taxon>Mycolicibacterium</taxon>
    </lineage>
</organism>
<reference evidence="9 10" key="1">
    <citation type="journal article" date="2022" name="BMC Genomics">
        <title>Comparative genome analysis of mycobacteria focusing on tRNA and non-coding RNA.</title>
        <authorList>
            <person name="Behra P.R.K."/>
            <person name="Pettersson B.M.F."/>
            <person name="Ramesh M."/>
            <person name="Das S."/>
            <person name="Dasgupta S."/>
            <person name="Kirsebom L.A."/>
        </authorList>
    </citation>
    <scope>NUCLEOTIDE SEQUENCE [LARGE SCALE GENOMIC DNA]</scope>
    <source>
        <strain evidence="9 10">DSM 44078</strain>
    </source>
</reference>
<dbReference type="EMBL" id="JACKTY010000031">
    <property type="protein sequence ID" value="MCV7228108.1"/>
    <property type="molecule type" value="Genomic_DNA"/>
</dbReference>
<dbReference type="InterPro" id="IPR045621">
    <property type="entry name" value="BPD_transp_1_N"/>
</dbReference>
<keyword evidence="3" id="KW-1003">Cell membrane</keyword>
<keyword evidence="2 7" id="KW-0813">Transport</keyword>
<evidence type="ECO:0000256" key="2">
    <source>
        <dbReference type="ARBA" id="ARBA00022448"/>
    </source>
</evidence>
<dbReference type="Pfam" id="PF19300">
    <property type="entry name" value="BPD_transp_1_N"/>
    <property type="match status" value="1"/>
</dbReference>
<feature type="transmembrane region" description="Helical" evidence="7">
    <location>
        <begin position="298"/>
        <end position="320"/>
    </location>
</feature>
<keyword evidence="5 7" id="KW-1133">Transmembrane helix</keyword>
<feature type="transmembrane region" description="Helical" evidence="7">
    <location>
        <begin position="252"/>
        <end position="278"/>
    </location>
</feature>
<feature type="domain" description="ABC transmembrane type-1" evidence="8">
    <location>
        <begin position="107"/>
        <end position="321"/>
    </location>
</feature>
<dbReference type="PROSITE" id="PS50928">
    <property type="entry name" value="ABC_TM1"/>
    <property type="match status" value="1"/>
</dbReference>
<comment type="caution">
    <text evidence="9">The sequence shown here is derived from an EMBL/GenBank/DDBJ whole genome shotgun (WGS) entry which is preliminary data.</text>
</comment>
<evidence type="ECO:0000256" key="4">
    <source>
        <dbReference type="ARBA" id="ARBA00022692"/>
    </source>
</evidence>
<evidence type="ECO:0000256" key="5">
    <source>
        <dbReference type="ARBA" id="ARBA00022989"/>
    </source>
</evidence>
<feature type="transmembrane region" description="Helical" evidence="7">
    <location>
        <begin position="12"/>
        <end position="31"/>
    </location>
</feature>
<evidence type="ECO:0000259" key="8">
    <source>
        <dbReference type="PROSITE" id="PS50928"/>
    </source>
</evidence>
<feature type="transmembrane region" description="Helical" evidence="7">
    <location>
        <begin position="146"/>
        <end position="168"/>
    </location>
</feature>
<dbReference type="InterPro" id="IPR035906">
    <property type="entry name" value="MetI-like_sf"/>
</dbReference>
<evidence type="ECO:0000313" key="10">
    <source>
        <dbReference type="Proteomes" id="UP001526201"/>
    </source>
</evidence>
<dbReference type="RefSeq" id="WP_264069167.1">
    <property type="nucleotide sequence ID" value="NZ_JACKTY010000031.1"/>
</dbReference>
<dbReference type="SUPFAM" id="SSF161098">
    <property type="entry name" value="MetI-like"/>
    <property type="match status" value="1"/>
</dbReference>
<evidence type="ECO:0000256" key="1">
    <source>
        <dbReference type="ARBA" id="ARBA00004651"/>
    </source>
</evidence>
<dbReference type="InterPro" id="IPR000515">
    <property type="entry name" value="MetI-like"/>
</dbReference>
<comment type="similarity">
    <text evidence="7">Belongs to the binding-protein-dependent transport system permease family.</text>
</comment>
<gene>
    <name evidence="9" type="ORF">H7J73_19025</name>
</gene>
<protein>
    <submittedName>
        <fullName evidence="9">ABC transporter permease</fullName>
    </submittedName>
</protein>
<keyword evidence="6 7" id="KW-0472">Membrane</keyword>
<proteinExistence type="inferred from homology"/>
<evidence type="ECO:0000313" key="9">
    <source>
        <dbReference type="EMBL" id="MCV7228108.1"/>
    </source>
</evidence>
<accession>A0ABT3CFF7</accession>
<dbReference type="Proteomes" id="UP001526201">
    <property type="component" value="Unassembled WGS sequence"/>
</dbReference>
<sequence>MTSFVLRRSGHALLTLFLVLLITFGLTRIAYRNPAASLAPRNANQQVIDGISRSLRLSDPWYEQLWHFLVRGPEVRGTPIGLLNWPPSLGYSFRRQQPVFDLVVEKIPATLSLALGALALWIAFSLITGVLSASRPDSALDRGLTAISYLALSLPTFVVGVLLSYFLYYKLATYGIRWFPGSGYVPFTDNPWEWVRHLILPWLTIAIVEIGVFHRVVRSNMLEVLSQDYIRSARAKGVGEIRLHLDHALRSALNPIITLGGLELATIIGGAIVTEQIFGIDGVGRLAIESALSSDYPVVIGITLFAAVVFIVSNFTVDLVTQLRNPGRDLQHVE</sequence>
<keyword evidence="4 7" id="KW-0812">Transmembrane</keyword>
<dbReference type="Gene3D" id="1.10.3720.10">
    <property type="entry name" value="MetI-like"/>
    <property type="match status" value="1"/>
</dbReference>
<evidence type="ECO:0000256" key="6">
    <source>
        <dbReference type="ARBA" id="ARBA00023136"/>
    </source>
</evidence>
<dbReference type="PANTHER" id="PTHR43163">
    <property type="entry name" value="DIPEPTIDE TRANSPORT SYSTEM PERMEASE PROTEIN DPPB-RELATED"/>
    <property type="match status" value="1"/>
</dbReference>
<evidence type="ECO:0000256" key="7">
    <source>
        <dbReference type="RuleBase" id="RU363032"/>
    </source>
</evidence>
<comment type="subcellular location">
    <subcellularLocation>
        <location evidence="1 7">Cell membrane</location>
        <topology evidence="1 7">Multi-pass membrane protein</topology>
    </subcellularLocation>
</comment>
<evidence type="ECO:0000256" key="3">
    <source>
        <dbReference type="ARBA" id="ARBA00022475"/>
    </source>
</evidence>
<name>A0ABT3CFF7_9MYCO</name>
<dbReference type="CDD" id="cd06261">
    <property type="entry name" value="TM_PBP2"/>
    <property type="match status" value="1"/>
</dbReference>
<feature type="transmembrane region" description="Helical" evidence="7">
    <location>
        <begin position="111"/>
        <end position="134"/>
    </location>
</feature>